<evidence type="ECO:0000313" key="1">
    <source>
        <dbReference type="EMBL" id="KAI5324123.1"/>
    </source>
</evidence>
<evidence type="ECO:0000313" key="2">
    <source>
        <dbReference type="Proteomes" id="UP001054821"/>
    </source>
</evidence>
<accession>A0AAD4VFQ5</accession>
<reference evidence="1 2" key="1">
    <citation type="journal article" date="2022" name="G3 (Bethesda)">
        <title>Whole-genome sequence and methylome profiling of the almond [Prunus dulcis (Mill.) D.A. Webb] cultivar 'Nonpareil'.</title>
        <authorList>
            <person name="D'Amico-Willman K.M."/>
            <person name="Ouma W.Z."/>
            <person name="Meulia T."/>
            <person name="Sideli G.M."/>
            <person name="Gradziel T.M."/>
            <person name="Fresnedo-Ramirez J."/>
        </authorList>
    </citation>
    <scope>NUCLEOTIDE SEQUENCE [LARGE SCALE GENOMIC DNA]</scope>
    <source>
        <strain evidence="1">Clone GOH B32 T37-40</strain>
    </source>
</reference>
<comment type="caution">
    <text evidence="1">The sequence shown here is derived from an EMBL/GenBank/DDBJ whole genome shotgun (WGS) entry which is preliminary data.</text>
</comment>
<proteinExistence type="predicted"/>
<sequence length="200" mass="22709">MQGDKLIHRSYFDPHLTCIKYPQIFEVLFKIQDSECGNHSGAISSSGHPKRRHGYQKNQHIVLYQPHISTAANRHLDHRKKQEIGRFLPKISIARLGDSDHQLLRSRYGFSNSRAVLAASCVSYEKFLSFGWNHCGGGTVRGARRQLQPVASRRSRPQCTVSGRCRTRTGFGSDSKVEFRSGRFTGVQKDETQLGRPLRD</sequence>
<keyword evidence="2" id="KW-1185">Reference proteome</keyword>
<name>A0AAD4VFQ5_PRUDU</name>
<dbReference type="AlphaFoldDB" id="A0AAD4VFQ5"/>
<organism evidence="1 2">
    <name type="scientific">Prunus dulcis</name>
    <name type="common">Almond</name>
    <name type="synonym">Amygdalus dulcis</name>
    <dbReference type="NCBI Taxonomy" id="3755"/>
    <lineage>
        <taxon>Eukaryota</taxon>
        <taxon>Viridiplantae</taxon>
        <taxon>Streptophyta</taxon>
        <taxon>Embryophyta</taxon>
        <taxon>Tracheophyta</taxon>
        <taxon>Spermatophyta</taxon>
        <taxon>Magnoliopsida</taxon>
        <taxon>eudicotyledons</taxon>
        <taxon>Gunneridae</taxon>
        <taxon>Pentapetalae</taxon>
        <taxon>rosids</taxon>
        <taxon>fabids</taxon>
        <taxon>Rosales</taxon>
        <taxon>Rosaceae</taxon>
        <taxon>Amygdaloideae</taxon>
        <taxon>Amygdaleae</taxon>
        <taxon>Prunus</taxon>
    </lineage>
</organism>
<dbReference type="Proteomes" id="UP001054821">
    <property type="component" value="Chromosome 6"/>
</dbReference>
<protein>
    <submittedName>
        <fullName evidence="1">Uncharacterized protein</fullName>
    </submittedName>
</protein>
<gene>
    <name evidence="1" type="ORF">L3X38_033196</name>
</gene>
<dbReference type="EMBL" id="JAJFAZ020000006">
    <property type="protein sequence ID" value="KAI5324123.1"/>
    <property type="molecule type" value="Genomic_DNA"/>
</dbReference>